<proteinExistence type="predicted"/>
<dbReference type="Proteomes" id="UP000469724">
    <property type="component" value="Unassembled WGS sequence"/>
</dbReference>
<accession>A0A7K3NNK6</accession>
<protein>
    <submittedName>
        <fullName evidence="1">Uncharacterized protein</fullName>
    </submittedName>
</protein>
<organism evidence="1 2">
    <name type="scientific">Desulfolutivibrio sulfodismutans</name>
    <dbReference type="NCBI Taxonomy" id="63561"/>
    <lineage>
        <taxon>Bacteria</taxon>
        <taxon>Pseudomonadati</taxon>
        <taxon>Thermodesulfobacteriota</taxon>
        <taxon>Desulfovibrionia</taxon>
        <taxon>Desulfovibrionales</taxon>
        <taxon>Desulfovibrionaceae</taxon>
        <taxon>Desulfolutivibrio</taxon>
    </lineage>
</organism>
<evidence type="ECO:0000313" key="1">
    <source>
        <dbReference type="EMBL" id="NDY56779.1"/>
    </source>
</evidence>
<dbReference type="EMBL" id="JAAGRQ010000027">
    <property type="protein sequence ID" value="NDY56779.1"/>
    <property type="molecule type" value="Genomic_DNA"/>
</dbReference>
<keyword evidence="2" id="KW-1185">Reference proteome</keyword>
<evidence type="ECO:0000313" key="2">
    <source>
        <dbReference type="Proteomes" id="UP000469724"/>
    </source>
</evidence>
<name>A0A7K3NNK6_9BACT</name>
<comment type="caution">
    <text evidence="1">The sequence shown here is derived from an EMBL/GenBank/DDBJ whole genome shotgun (WGS) entry which is preliminary data.</text>
</comment>
<dbReference type="RefSeq" id="WP_163301828.1">
    <property type="nucleotide sequence ID" value="NZ_JAAGRQ010000027.1"/>
</dbReference>
<dbReference type="AlphaFoldDB" id="A0A7K3NNK6"/>
<reference evidence="1 2" key="1">
    <citation type="submission" date="2020-02" db="EMBL/GenBank/DDBJ databases">
        <title>Comparative genomics of sulfur disproportionating microorganisms.</title>
        <authorList>
            <person name="Ward L.M."/>
            <person name="Bertran E."/>
            <person name="Johnston D.T."/>
        </authorList>
    </citation>
    <scope>NUCLEOTIDE SEQUENCE [LARGE SCALE GENOMIC DNA]</scope>
    <source>
        <strain evidence="1 2">DSM 3696</strain>
    </source>
</reference>
<gene>
    <name evidence="1" type="ORF">G3N56_08480</name>
</gene>
<sequence>MSGADGVTRFAVCRGLDATRPAARLAFDPKTGGYHVSRAVNVDVLPGGGVRRRAGFRRVSDGTFHSLWSDGRGAAYAGVDDRLVRLAPDSDAAGGVAVETLATGLTPGAALSFVAVAGRVYYANGHENGMIAGGVAGIWSDGTVLTGRPGEYVAPPAGHLLEHHAGRIFIAAGDMVLFTLGAGAYHLLDPAGDFLPGRGGRVRMLAAVDDGLFVGTDQEVYFAAGHDPAQFAYRRVMDAPPIPGACLRGPGIDLARVAGRDITGQAVVWADARGLCLGLSGGQATRLVRLPLDGAGSGAAVSSDAAWLFVLRP</sequence>